<sequence length="751" mass="83470">MTGCFPCAAVNELLKTLRAAWPMLSRAIRSGQVLSPQCQLETAGPDIHCDYDVAVPMKEGYSLTANVFRSRARMQASSPDPVIMCAHIYDNHITPALKRTPLGGPPQQYRLIPQGVPYPTFSELTSWESPDPNFWVSAGYTLVNLNLPGYANSGGAARIISTKQGRDYREAIEWVGQQDWCTGSVGLLGVSYLAISQYFAAVEGSAKEGSALKCMVPWEGLTDMYRDVACPGGVNGTGFLNFWWNTEVKEALNQSVAEFIANEGGIPPELISKHPLMDQYWADKAVELERIDIPMLVCGSFSDHELHTRGSHRAFSRVSSEKKWLYTHRGGKWSEFYSPSVQELVRDFMDHFLKGQSNRFESLPPVRLEIRSSREEVRDVRWEHEWPLARTDYKLLRLSEQGLAPEAPAESEYCYDGQHGRAEFKYTFTQDTEVSGFMNLRLWVEARPSSTHPACPDDIILCVVVDKLDSDGQQVRFNGTVGIQDDVVSRGYLRVSRREIDASISTDWWKEPKGSVVQPLESGQVVPVEITLCPTATFFSAGEGMRLVVSSFETCPSPIFTKDLTSNDGLHGRRPVAQLKGPERFFYDKASYTGTHKHGGPSVTGNGLPKQGYEDLSELVRRDHVQDDELHRQQRLQSAYMQDEYGNFVQVADDARVVKEASSPGQVPRASAAHHSAELPTLLGSPRRRGAHAPAQFQQVEVSVKQAPQYEAKYEAWPMASGPVAHKVLRTESAGWSASVPGVWCLVGCGA</sequence>
<gene>
    <name evidence="3" type="primary">cocE</name>
    <name evidence="3" type="ORF">AK812_SmicGene42578</name>
</gene>
<dbReference type="InterPro" id="IPR000383">
    <property type="entry name" value="Xaa-Pro-like_dom"/>
</dbReference>
<dbReference type="Gene3D" id="1.10.3020.20">
    <property type="match status" value="1"/>
</dbReference>
<dbReference type="SUPFAM" id="SSF53474">
    <property type="entry name" value="alpha/beta-Hydrolases"/>
    <property type="match status" value="1"/>
</dbReference>
<dbReference type="InterPro" id="IPR050585">
    <property type="entry name" value="Xaa-Pro_dipeptidyl-ppase/CocE"/>
</dbReference>
<comment type="caution">
    <text evidence="3">The sequence shown here is derived from an EMBL/GenBank/DDBJ whole genome shotgun (WGS) entry which is preliminary data.</text>
</comment>
<dbReference type="AlphaFoldDB" id="A0A1Q9C374"/>
<name>A0A1Q9C374_SYMMI</name>
<proteinExistence type="predicted"/>
<dbReference type="OMA" id="DIFREQF"/>
<dbReference type="OrthoDB" id="2578740at2759"/>
<protein>
    <submittedName>
        <fullName evidence="3">Cocaine esterase</fullName>
    </submittedName>
</protein>
<dbReference type="SMART" id="SM00939">
    <property type="entry name" value="PepX_C"/>
    <property type="match status" value="1"/>
</dbReference>
<dbReference type="SUPFAM" id="SSF49785">
    <property type="entry name" value="Galactose-binding domain-like"/>
    <property type="match status" value="1"/>
</dbReference>
<dbReference type="Pfam" id="PF02129">
    <property type="entry name" value="Peptidase_S15"/>
    <property type="match status" value="1"/>
</dbReference>
<dbReference type="PANTHER" id="PTHR43056">
    <property type="entry name" value="PEPTIDASE S9 PROLYL OLIGOPEPTIDASE"/>
    <property type="match status" value="1"/>
</dbReference>
<evidence type="ECO:0000313" key="4">
    <source>
        <dbReference type="Proteomes" id="UP000186817"/>
    </source>
</evidence>
<dbReference type="Gene3D" id="2.60.120.260">
    <property type="entry name" value="Galactose-binding domain-like"/>
    <property type="match status" value="1"/>
</dbReference>
<accession>A0A1Q9C374</accession>
<dbReference type="GO" id="GO:0008239">
    <property type="term" value="F:dipeptidyl-peptidase activity"/>
    <property type="evidence" value="ECO:0007669"/>
    <property type="project" value="InterPro"/>
</dbReference>
<evidence type="ECO:0000256" key="1">
    <source>
        <dbReference type="ARBA" id="ARBA00022801"/>
    </source>
</evidence>
<dbReference type="InterPro" id="IPR008979">
    <property type="entry name" value="Galactose-bd-like_sf"/>
</dbReference>
<evidence type="ECO:0000313" key="3">
    <source>
        <dbReference type="EMBL" id="OLP77364.1"/>
    </source>
</evidence>
<dbReference type="NCBIfam" id="TIGR00976">
    <property type="entry name" value="CocE_NonD"/>
    <property type="match status" value="2"/>
</dbReference>
<reference evidence="3 4" key="1">
    <citation type="submission" date="2016-02" db="EMBL/GenBank/DDBJ databases">
        <title>Genome analysis of coral dinoflagellate symbionts highlights evolutionary adaptations to a symbiotic lifestyle.</title>
        <authorList>
            <person name="Aranda M."/>
            <person name="Li Y."/>
            <person name="Liew Y.J."/>
            <person name="Baumgarten S."/>
            <person name="Simakov O."/>
            <person name="Wilson M."/>
            <person name="Piel J."/>
            <person name="Ashoor H."/>
            <person name="Bougouffa S."/>
            <person name="Bajic V.B."/>
            <person name="Ryu T."/>
            <person name="Ravasi T."/>
            <person name="Bayer T."/>
            <person name="Micklem G."/>
            <person name="Kim H."/>
            <person name="Bhak J."/>
            <person name="Lajeunesse T.C."/>
            <person name="Voolstra C.R."/>
        </authorList>
    </citation>
    <scope>NUCLEOTIDE SEQUENCE [LARGE SCALE GENOMIC DNA]</scope>
    <source>
        <strain evidence="3 4">CCMP2467</strain>
    </source>
</reference>
<dbReference type="Pfam" id="PF08530">
    <property type="entry name" value="PepX_C"/>
    <property type="match status" value="1"/>
</dbReference>
<dbReference type="InterPro" id="IPR005674">
    <property type="entry name" value="CocE/Ser_esterase"/>
</dbReference>
<dbReference type="InterPro" id="IPR029058">
    <property type="entry name" value="AB_hydrolase_fold"/>
</dbReference>
<dbReference type="PANTHER" id="PTHR43056:SF10">
    <property type="entry name" value="COCE_NOND FAMILY, PUTATIVE (AFU_ORTHOLOGUE AFUA_7G00600)-RELATED"/>
    <property type="match status" value="1"/>
</dbReference>
<dbReference type="InterPro" id="IPR013736">
    <property type="entry name" value="Xaa-Pro_dipept_C"/>
</dbReference>
<dbReference type="Gene3D" id="3.40.50.1820">
    <property type="entry name" value="alpha/beta hydrolase"/>
    <property type="match status" value="1"/>
</dbReference>
<dbReference type="EMBL" id="LSRX01001781">
    <property type="protein sequence ID" value="OLP77364.1"/>
    <property type="molecule type" value="Genomic_DNA"/>
</dbReference>
<keyword evidence="1" id="KW-0378">Hydrolase</keyword>
<organism evidence="3 4">
    <name type="scientific">Symbiodinium microadriaticum</name>
    <name type="common">Dinoflagellate</name>
    <name type="synonym">Zooxanthella microadriatica</name>
    <dbReference type="NCBI Taxonomy" id="2951"/>
    <lineage>
        <taxon>Eukaryota</taxon>
        <taxon>Sar</taxon>
        <taxon>Alveolata</taxon>
        <taxon>Dinophyceae</taxon>
        <taxon>Suessiales</taxon>
        <taxon>Symbiodiniaceae</taxon>
        <taxon>Symbiodinium</taxon>
    </lineage>
</organism>
<evidence type="ECO:0000259" key="2">
    <source>
        <dbReference type="SMART" id="SM00939"/>
    </source>
</evidence>
<dbReference type="Proteomes" id="UP000186817">
    <property type="component" value="Unassembled WGS sequence"/>
</dbReference>
<feature type="domain" description="Xaa-Pro dipeptidyl-peptidase C-terminal" evidence="2">
    <location>
        <begin position="346"/>
        <end position="576"/>
    </location>
</feature>
<keyword evidence="4" id="KW-1185">Reference proteome</keyword>